<evidence type="ECO:0000256" key="4">
    <source>
        <dbReference type="ARBA" id="ARBA00022989"/>
    </source>
</evidence>
<protein>
    <submittedName>
        <fullName evidence="9">MFS transporter</fullName>
    </submittedName>
</protein>
<feature type="transmembrane region" description="Helical" evidence="7">
    <location>
        <begin position="105"/>
        <end position="123"/>
    </location>
</feature>
<evidence type="ECO:0000313" key="10">
    <source>
        <dbReference type="Proteomes" id="UP000239290"/>
    </source>
</evidence>
<feature type="transmembrane region" description="Helical" evidence="7">
    <location>
        <begin position="394"/>
        <end position="416"/>
    </location>
</feature>
<dbReference type="InterPro" id="IPR036259">
    <property type="entry name" value="MFS_trans_sf"/>
</dbReference>
<feature type="transmembrane region" description="Helical" evidence="7">
    <location>
        <begin position="248"/>
        <end position="269"/>
    </location>
</feature>
<evidence type="ECO:0000256" key="7">
    <source>
        <dbReference type="SAM" id="Phobius"/>
    </source>
</evidence>
<evidence type="ECO:0000256" key="6">
    <source>
        <dbReference type="SAM" id="MobiDB-lite"/>
    </source>
</evidence>
<feature type="transmembrane region" description="Helical" evidence="7">
    <location>
        <begin position="159"/>
        <end position="181"/>
    </location>
</feature>
<sequence>MSANPENWAPQGAAPIPPAGEDFSRDADGVAHKSTAGWIGVLIVLVLLSEEVAYAFNLVTPALPEMAMAFSTPNIPWVSTLFTLAGAVTAPLVGKLADRDGKKKWLLIVTACMAVGSLIVAVAPNFAVVLAGRAIEGIGLAILPITYSLMRDIFPKRMLALAVSLATAGIGVTGIIGPVVAGALLDQFGYRGVFFALAIFPIVIGGILVIIVPESPVRVTTSIDWVGGLLLGGGVAFLLFGIGEGGTWGWTSWKTLACGIITVGVFVGWARYESKIVEPLIDLAVLRGRAVVTTLITQFTGQAVIVLQFILLSFIVQTPAALGITYGLGESAGYMARITMPGGIASVLMGFTVGYLAEKRGARLPNVVGFGLMAVGSAMLALAHTSFSTILAGYLVYAFGGGLISAAIPNLVIAAAPVRLQAVTASTVNIVGSLGSAVAVQIGFAILSLNVVTVVEGSPIYAGMGFTTVYVLTTALALGGLVASLMMRHGLKPQSVESVA</sequence>
<evidence type="ECO:0000313" key="9">
    <source>
        <dbReference type="EMBL" id="PQP22016.1"/>
    </source>
</evidence>
<feature type="region of interest" description="Disordered" evidence="6">
    <location>
        <begin position="1"/>
        <end position="27"/>
    </location>
</feature>
<comment type="caution">
    <text evidence="9">The sequence shown here is derived from an EMBL/GenBank/DDBJ whole genome shotgun (WGS) entry which is preliminary data.</text>
</comment>
<feature type="transmembrane region" description="Helical" evidence="7">
    <location>
        <begin position="75"/>
        <end position="93"/>
    </location>
</feature>
<evidence type="ECO:0000259" key="8">
    <source>
        <dbReference type="PROSITE" id="PS50850"/>
    </source>
</evidence>
<organism evidence="9 10">
    <name type="scientific">Rhodococcus opacus</name>
    <name type="common">Nocardia opaca</name>
    <dbReference type="NCBI Taxonomy" id="37919"/>
    <lineage>
        <taxon>Bacteria</taxon>
        <taxon>Bacillati</taxon>
        <taxon>Actinomycetota</taxon>
        <taxon>Actinomycetes</taxon>
        <taxon>Mycobacteriales</taxon>
        <taxon>Nocardiaceae</taxon>
        <taxon>Rhodococcus</taxon>
    </lineage>
</organism>
<dbReference type="InterPro" id="IPR011701">
    <property type="entry name" value="MFS"/>
</dbReference>
<dbReference type="PANTHER" id="PTHR42718:SF9">
    <property type="entry name" value="MAJOR FACILITATOR SUPERFAMILY MULTIDRUG TRANSPORTER MFSC"/>
    <property type="match status" value="1"/>
</dbReference>
<dbReference type="Gene3D" id="1.20.1250.20">
    <property type="entry name" value="MFS general substrate transporter like domains"/>
    <property type="match status" value="1"/>
</dbReference>
<dbReference type="PROSITE" id="PS50850">
    <property type="entry name" value="MFS"/>
    <property type="match status" value="1"/>
</dbReference>
<dbReference type="AlphaFoldDB" id="A0A2S8J4N4"/>
<feature type="transmembrane region" description="Helical" evidence="7">
    <location>
        <begin position="428"/>
        <end position="448"/>
    </location>
</feature>
<feature type="transmembrane region" description="Helical" evidence="7">
    <location>
        <begin position="129"/>
        <end position="147"/>
    </location>
</feature>
<evidence type="ECO:0000256" key="2">
    <source>
        <dbReference type="ARBA" id="ARBA00022448"/>
    </source>
</evidence>
<feature type="transmembrane region" description="Helical" evidence="7">
    <location>
        <begin position="460"/>
        <end position="485"/>
    </location>
</feature>
<name>A0A2S8J4N4_RHOOP</name>
<dbReference type="GO" id="GO:0022857">
    <property type="term" value="F:transmembrane transporter activity"/>
    <property type="evidence" value="ECO:0007669"/>
    <property type="project" value="InterPro"/>
</dbReference>
<dbReference type="PANTHER" id="PTHR42718">
    <property type="entry name" value="MAJOR FACILITATOR SUPERFAMILY MULTIDRUG TRANSPORTER MFSC"/>
    <property type="match status" value="1"/>
</dbReference>
<dbReference type="Proteomes" id="UP000239290">
    <property type="component" value="Unassembled WGS sequence"/>
</dbReference>
<keyword evidence="4 7" id="KW-1133">Transmembrane helix</keyword>
<dbReference type="InterPro" id="IPR020846">
    <property type="entry name" value="MFS_dom"/>
</dbReference>
<feature type="transmembrane region" description="Helical" evidence="7">
    <location>
        <begin position="364"/>
        <end position="382"/>
    </location>
</feature>
<dbReference type="SUPFAM" id="SSF103473">
    <property type="entry name" value="MFS general substrate transporter"/>
    <property type="match status" value="1"/>
</dbReference>
<feature type="transmembrane region" description="Helical" evidence="7">
    <location>
        <begin position="35"/>
        <end position="55"/>
    </location>
</feature>
<dbReference type="GO" id="GO:0005886">
    <property type="term" value="C:plasma membrane"/>
    <property type="evidence" value="ECO:0007669"/>
    <property type="project" value="UniProtKB-SubCell"/>
</dbReference>
<dbReference type="EMBL" id="PUIO01000032">
    <property type="protein sequence ID" value="PQP22016.1"/>
    <property type="molecule type" value="Genomic_DNA"/>
</dbReference>
<comment type="subcellular location">
    <subcellularLocation>
        <location evidence="1">Cell membrane</location>
        <topology evidence="1">Multi-pass membrane protein</topology>
    </subcellularLocation>
</comment>
<proteinExistence type="predicted"/>
<feature type="domain" description="Major facilitator superfamily (MFS) profile" evidence="8">
    <location>
        <begin position="41"/>
        <end position="492"/>
    </location>
</feature>
<feature type="transmembrane region" description="Helical" evidence="7">
    <location>
        <begin position="225"/>
        <end position="242"/>
    </location>
</feature>
<gene>
    <name evidence="9" type="ORF">C5613_24130</name>
</gene>
<dbReference type="Pfam" id="PF07690">
    <property type="entry name" value="MFS_1"/>
    <property type="match status" value="1"/>
</dbReference>
<evidence type="ECO:0000256" key="5">
    <source>
        <dbReference type="ARBA" id="ARBA00023136"/>
    </source>
</evidence>
<evidence type="ECO:0000256" key="3">
    <source>
        <dbReference type="ARBA" id="ARBA00022692"/>
    </source>
</evidence>
<keyword evidence="2" id="KW-0813">Transport</keyword>
<keyword evidence="3 7" id="KW-0812">Transmembrane</keyword>
<accession>A0A2S8J4N4</accession>
<evidence type="ECO:0000256" key="1">
    <source>
        <dbReference type="ARBA" id="ARBA00004651"/>
    </source>
</evidence>
<keyword evidence="5 7" id="KW-0472">Membrane</keyword>
<feature type="transmembrane region" description="Helical" evidence="7">
    <location>
        <begin position="290"/>
        <end position="315"/>
    </location>
</feature>
<dbReference type="RefSeq" id="WP_105418173.1">
    <property type="nucleotide sequence ID" value="NZ_PUIO01000032.1"/>
</dbReference>
<feature type="transmembrane region" description="Helical" evidence="7">
    <location>
        <begin position="335"/>
        <end position="357"/>
    </location>
</feature>
<reference evidence="10" key="1">
    <citation type="submission" date="2018-02" db="EMBL/GenBank/DDBJ databases">
        <title>Draft genome sequencing of Rhodococcus opacus KU647198.</title>
        <authorList>
            <person name="Zheng B.-X."/>
        </authorList>
    </citation>
    <scope>NUCLEOTIDE SEQUENCE [LARGE SCALE GENOMIC DNA]</scope>
    <source>
        <strain evidence="10">04-OD7</strain>
    </source>
</reference>
<feature type="transmembrane region" description="Helical" evidence="7">
    <location>
        <begin position="193"/>
        <end position="213"/>
    </location>
</feature>